<dbReference type="Pfam" id="PF08281">
    <property type="entry name" value="Sigma70_r4_2"/>
    <property type="match status" value="1"/>
</dbReference>
<dbReference type="GO" id="GO:0006352">
    <property type="term" value="P:DNA-templated transcription initiation"/>
    <property type="evidence" value="ECO:0007669"/>
    <property type="project" value="InterPro"/>
</dbReference>
<evidence type="ECO:0000256" key="1">
    <source>
        <dbReference type="ARBA" id="ARBA00010641"/>
    </source>
</evidence>
<evidence type="ECO:0000313" key="8">
    <source>
        <dbReference type="Proteomes" id="UP000238949"/>
    </source>
</evidence>
<dbReference type="GO" id="GO:0016987">
    <property type="term" value="F:sigma factor activity"/>
    <property type="evidence" value="ECO:0007669"/>
    <property type="project" value="UniProtKB-KW"/>
</dbReference>
<evidence type="ECO:0000259" key="5">
    <source>
        <dbReference type="Pfam" id="PF04542"/>
    </source>
</evidence>
<dbReference type="GO" id="GO:0003677">
    <property type="term" value="F:DNA binding"/>
    <property type="evidence" value="ECO:0007669"/>
    <property type="project" value="InterPro"/>
</dbReference>
<keyword evidence="8" id="KW-1185">Reference proteome</keyword>
<dbReference type="PANTHER" id="PTHR43133">
    <property type="entry name" value="RNA POLYMERASE ECF-TYPE SIGMA FACTO"/>
    <property type="match status" value="1"/>
</dbReference>
<dbReference type="SUPFAM" id="SSF88659">
    <property type="entry name" value="Sigma3 and sigma4 domains of RNA polymerase sigma factors"/>
    <property type="match status" value="1"/>
</dbReference>
<comment type="similarity">
    <text evidence="1">Belongs to the sigma-70 factor family. ECF subfamily.</text>
</comment>
<dbReference type="SUPFAM" id="SSF88946">
    <property type="entry name" value="Sigma2 domain of RNA polymerase sigma factors"/>
    <property type="match status" value="1"/>
</dbReference>
<dbReference type="InterPro" id="IPR014284">
    <property type="entry name" value="RNA_pol_sigma-70_dom"/>
</dbReference>
<feature type="domain" description="RNA polymerase sigma factor 70 region 4 type 2" evidence="6">
    <location>
        <begin position="147"/>
        <end position="197"/>
    </location>
</feature>
<keyword evidence="4" id="KW-0804">Transcription</keyword>
<dbReference type="InterPro" id="IPR039425">
    <property type="entry name" value="RNA_pol_sigma-70-like"/>
</dbReference>
<dbReference type="InterPro" id="IPR007627">
    <property type="entry name" value="RNA_pol_sigma70_r2"/>
</dbReference>
<accession>A0A2S9V894</accession>
<evidence type="ECO:0000259" key="6">
    <source>
        <dbReference type="Pfam" id="PF08281"/>
    </source>
</evidence>
<dbReference type="InterPro" id="IPR013325">
    <property type="entry name" value="RNA_pol_sigma_r2"/>
</dbReference>
<reference evidence="8" key="1">
    <citation type="journal article" date="2020" name="Int. J. Syst. Evol. Microbiol.">
        <title>Alteromonas alba sp. nov., a marine bacterium isolated from the seawater of the West Pacific Ocean.</title>
        <authorList>
            <person name="Sun C."/>
            <person name="Wu Y.-H."/>
            <person name="Xamxidin M."/>
            <person name="Cheng H."/>
            <person name="Xu X.-W."/>
        </authorList>
    </citation>
    <scope>NUCLEOTIDE SEQUENCE [LARGE SCALE GENOMIC DNA]</scope>
    <source>
        <strain evidence="8">190</strain>
    </source>
</reference>
<dbReference type="EMBL" id="PVNP01000171">
    <property type="protein sequence ID" value="PRO72697.1"/>
    <property type="molecule type" value="Genomic_DNA"/>
</dbReference>
<proteinExistence type="inferred from homology"/>
<dbReference type="Proteomes" id="UP000238949">
    <property type="component" value="Unassembled WGS sequence"/>
</dbReference>
<gene>
    <name evidence="7" type="ORF">C6Y40_15410</name>
</gene>
<comment type="caution">
    <text evidence="7">The sequence shown here is derived from an EMBL/GenBank/DDBJ whole genome shotgun (WGS) entry which is preliminary data.</text>
</comment>
<feature type="domain" description="RNA polymerase sigma-70 region 2" evidence="5">
    <location>
        <begin position="51"/>
        <end position="116"/>
    </location>
</feature>
<dbReference type="InterPro" id="IPR036388">
    <property type="entry name" value="WH-like_DNA-bd_sf"/>
</dbReference>
<dbReference type="PANTHER" id="PTHR43133:SF63">
    <property type="entry name" value="RNA POLYMERASE SIGMA FACTOR FECI-RELATED"/>
    <property type="match status" value="1"/>
</dbReference>
<keyword evidence="3" id="KW-0731">Sigma factor</keyword>
<evidence type="ECO:0000256" key="4">
    <source>
        <dbReference type="ARBA" id="ARBA00023163"/>
    </source>
</evidence>
<evidence type="ECO:0000256" key="2">
    <source>
        <dbReference type="ARBA" id="ARBA00023015"/>
    </source>
</evidence>
<dbReference type="Gene3D" id="1.10.1740.10">
    <property type="match status" value="1"/>
</dbReference>
<dbReference type="Pfam" id="PF04542">
    <property type="entry name" value="Sigma70_r2"/>
    <property type="match status" value="1"/>
</dbReference>
<dbReference type="Gene3D" id="1.10.10.10">
    <property type="entry name" value="Winged helix-like DNA-binding domain superfamily/Winged helix DNA-binding domain"/>
    <property type="match status" value="1"/>
</dbReference>
<dbReference type="NCBIfam" id="TIGR02937">
    <property type="entry name" value="sigma70-ECF"/>
    <property type="match status" value="1"/>
</dbReference>
<dbReference type="OrthoDB" id="9797134at2"/>
<dbReference type="AlphaFoldDB" id="A0A2S9V894"/>
<evidence type="ECO:0000313" key="7">
    <source>
        <dbReference type="EMBL" id="PRO72697.1"/>
    </source>
</evidence>
<protein>
    <submittedName>
        <fullName evidence="7">RNA polymerase subunit sigma</fullName>
    </submittedName>
</protein>
<evidence type="ECO:0000256" key="3">
    <source>
        <dbReference type="ARBA" id="ARBA00023082"/>
    </source>
</evidence>
<keyword evidence="2" id="KW-0805">Transcription regulation</keyword>
<dbReference type="InterPro" id="IPR013249">
    <property type="entry name" value="RNA_pol_sigma70_r4_t2"/>
</dbReference>
<organism evidence="7 8">
    <name type="scientific">Alteromonas alba</name>
    <dbReference type="NCBI Taxonomy" id="2079529"/>
    <lineage>
        <taxon>Bacteria</taxon>
        <taxon>Pseudomonadati</taxon>
        <taxon>Pseudomonadota</taxon>
        <taxon>Gammaproteobacteria</taxon>
        <taxon>Alteromonadales</taxon>
        <taxon>Alteromonadaceae</taxon>
        <taxon>Alteromonas/Salinimonas group</taxon>
        <taxon>Alteromonas</taxon>
    </lineage>
</organism>
<dbReference type="InterPro" id="IPR013324">
    <property type="entry name" value="RNA_pol_sigma_r3/r4-like"/>
</dbReference>
<sequence length="208" mass="24313">MFRKLRVERLSNSEWGKDRDLPVHKLVSETVQQQVNESPLPEQQRALISDLFNQHNDTLLRFLRARLQSDSDAHEVAQEAYVKLLDLDKPGAVSYLRSYLFKIASNLAVDRLRSKQTASKHQPLLFFNEEHPSEEHSALINEKVQLVSDFINELPPKCRKAFMLSRYHGMSTEEIAKVMRLSDRMIRKYLVRATEHCRDRLQQALESK</sequence>
<name>A0A2S9V894_9ALTE</name>